<dbReference type="PROSITE" id="PS50914">
    <property type="entry name" value="BON"/>
    <property type="match status" value="1"/>
</dbReference>
<dbReference type="Pfam" id="PF04972">
    <property type="entry name" value="BON"/>
    <property type="match status" value="1"/>
</dbReference>
<protein>
    <submittedName>
        <fullName evidence="3">Periplasmic protein</fullName>
    </submittedName>
</protein>
<keyword evidence="4" id="KW-1185">Reference proteome</keyword>
<feature type="domain" description="BON" evidence="2">
    <location>
        <begin position="90"/>
        <end position="157"/>
    </location>
</feature>
<evidence type="ECO:0000259" key="2">
    <source>
        <dbReference type="PROSITE" id="PS50914"/>
    </source>
</evidence>
<reference evidence="3 4" key="1">
    <citation type="submission" date="2019-02" db="EMBL/GenBank/DDBJ databases">
        <title>Deep-cultivation of Planctomycetes and their phenomic and genomic characterization uncovers novel biology.</title>
        <authorList>
            <person name="Wiegand S."/>
            <person name="Jogler M."/>
            <person name="Boedeker C."/>
            <person name="Pinto D."/>
            <person name="Vollmers J."/>
            <person name="Rivas-Marin E."/>
            <person name="Kohn T."/>
            <person name="Peeters S.H."/>
            <person name="Heuer A."/>
            <person name="Rast P."/>
            <person name="Oberbeckmann S."/>
            <person name="Bunk B."/>
            <person name="Jeske O."/>
            <person name="Meyerdierks A."/>
            <person name="Storesund J.E."/>
            <person name="Kallscheuer N."/>
            <person name="Luecker S."/>
            <person name="Lage O.M."/>
            <person name="Pohl T."/>
            <person name="Merkel B.J."/>
            <person name="Hornburger P."/>
            <person name="Mueller R.-W."/>
            <person name="Bruemmer F."/>
            <person name="Labrenz M."/>
            <person name="Spormann A.M."/>
            <person name="Op den Camp H."/>
            <person name="Overmann J."/>
            <person name="Amann R."/>
            <person name="Jetten M.S.M."/>
            <person name="Mascher T."/>
            <person name="Medema M.H."/>
            <person name="Devos D.P."/>
            <person name="Kaster A.-K."/>
            <person name="Ovreas L."/>
            <person name="Rohde M."/>
            <person name="Galperin M.Y."/>
            <person name="Jogler C."/>
        </authorList>
    </citation>
    <scope>NUCLEOTIDE SEQUENCE [LARGE SCALE GENOMIC DNA]</scope>
    <source>
        <strain evidence="3 4">Poly30</strain>
    </source>
</reference>
<name>A0A518EPM9_9BACT</name>
<dbReference type="PANTHER" id="PTHR34606">
    <property type="entry name" value="BON DOMAIN-CONTAINING PROTEIN"/>
    <property type="match status" value="1"/>
</dbReference>
<feature type="region of interest" description="Disordered" evidence="1">
    <location>
        <begin position="1"/>
        <end position="54"/>
    </location>
</feature>
<evidence type="ECO:0000313" key="4">
    <source>
        <dbReference type="Proteomes" id="UP000320390"/>
    </source>
</evidence>
<feature type="compositionally biased region" description="Polar residues" evidence="1">
    <location>
        <begin position="1"/>
        <end position="17"/>
    </location>
</feature>
<evidence type="ECO:0000256" key="1">
    <source>
        <dbReference type="SAM" id="MobiDB-lite"/>
    </source>
</evidence>
<sequence>MSETNPSKPAPVPSNTETSEELHARSLHLAYGDLDGSGNRYSSEQFRAEPHVGASDDVGGYYEALSESTVRPFDREGAGDPPATLEVERSDAELVAAVKDVLGLNDGIDDSGIEVECSDGVINLTGKVADRAAKLAADETAIGVLGVKDVMNNISCT</sequence>
<dbReference type="InterPro" id="IPR007055">
    <property type="entry name" value="BON_dom"/>
</dbReference>
<dbReference type="Gene3D" id="3.30.1340.30">
    <property type="match status" value="1"/>
</dbReference>
<dbReference type="InterPro" id="IPR051686">
    <property type="entry name" value="Lipoprotein_DolP"/>
</dbReference>
<dbReference type="Proteomes" id="UP000320390">
    <property type="component" value="Chromosome"/>
</dbReference>
<dbReference type="PANTHER" id="PTHR34606:SF15">
    <property type="entry name" value="BON DOMAIN-CONTAINING PROTEIN"/>
    <property type="match status" value="1"/>
</dbReference>
<dbReference type="EMBL" id="CP036434">
    <property type="protein sequence ID" value="QDV06044.1"/>
    <property type="molecule type" value="Genomic_DNA"/>
</dbReference>
<dbReference type="RefSeq" id="WP_419191088.1">
    <property type="nucleotide sequence ID" value="NZ_CP036434.1"/>
</dbReference>
<gene>
    <name evidence="3" type="ORF">Poly30_15480</name>
</gene>
<proteinExistence type="predicted"/>
<evidence type="ECO:0000313" key="3">
    <source>
        <dbReference type="EMBL" id="QDV06044.1"/>
    </source>
</evidence>
<dbReference type="AlphaFoldDB" id="A0A518EPM9"/>
<organism evidence="3 4">
    <name type="scientific">Saltatorellus ferox</name>
    <dbReference type="NCBI Taxonomy" id="2528018"/>
    <lineage>
        <taxon>Bacteria</taxon>
        <taxon>Pseudomonadati</taxon>
        <taxon>Planctomycetota</taxon>
        <taxon>Planctomycetia</taxon>
        <taxon>Planctomycetia incertae sedis</taxon>
        <taxon>Saltatorellus</taxon>
    </lineage>
</organism>
<accession>A0A518EPM9</accession>